<dbReference type="EMBL" id="JACCBU010000001">
    <property type="protein sequence ID" value="NYE74492.1"/>
    <property type="molecule type" value="Genomic_DNA"/>
</dbReference>
<dbReference type="AlphaFoldDB" id="A0A7Y9LE15"/>
<evidence type="ECO:0000313" key="1">
    <source>
        <dbReference type="EMBL" id="NYE74492.1"/>
    </source>
</evidence>
<organism evidence="1 2">
    <name type="scientific">Microlunatus parietis</name>
    <dbReference type="NCBI Taxonomy" id="682979"/>
    <lineage>
        <taxon>Bacteria</taxon>
        <taxon>Bacillati</taxon>
        <taxon>Actinomycetota</taxon>
        <taxon>Actinomycetes</taxon>
        <taxon>Propionibacteriales</taxon>
        <taxon>Propionibacteriaceae</taxon>
        <taxon>Microlunatus</taxon>
    </lineage>
</organism>
<proteinExistence type="predicted"/>
<name>A0A7Y9LE15_9ACTN</name>
<keyword evidence="1" id="KW-0240">DNA-directed RNA polymerase</keyword>
<accession>A0A7Y9LE15</accession>
<comment type="caution">
    <text evidence="1">The sequence shown here is derived from an EMBL/GenBank/DDBJ whole genome shotgun (WGS) entry which is preliminary data.</text>
</comment>
<dbReference type="Gene3D" id="1.10.10.60">
    <property type="entry name" value="Homeodomain-like"/>
    <property type="match status" value="1"/>
</dbReference>
<dbReference type="GO" id="GO:0000428">
    <property type="term" value="C:DNA-directed RNA polymerase complex"/>
    <property type="evidence" value="ECO:0007669"/>
    <property type="project" value="UniProtKB-KW"/>
</dbReference>
<evidence type="ECO:0000313" key="2">
    <source>
        <dbReference type="Proteomes" id="UP000569914"/>
    </source>
</evidence>
<reference evidence="1 2" key="1">
    <citation type="submission" date="2020-07" db="EMBL/GenBank/DDBJ databases">
        <title>Sequencing the genomes of 1000 actinobacteria strains.</title>
        <authorList>
            <person name="Klenk H.-P."/>
        </authorList>
    </citation>
    <scope>NUCLEOTIDE SEQUENCE [LARGE SCALE GENOMIC DNA]</scope>
    <source>
        <strain evidence="1 2">DSM 22083</strain>
    </source>
</reference>
<gene>
    <name evidence="1" type="ORF">BKA15_005821</name>
</gene>
<sequence>MVTINLRGGESEDVDADLLLFDGDDLVLWRGEQERWRRPRTELGSIHLRTSRTVTLEGVREEHPHAYRRWDENQERELLDLHAAGLSVREIAERTGRQPGGIRSRLNRLLGAVAPT</sequence>
<keyword evidence="1" id="KW-0804">Transcription</keyword>
<dbReference type="RefSeq" id="WP_179756838.1">
    <property type="nucleotide sequence ID" value="NZ_JACCBU010000001.1"/>
</dbReference>
<keyword evidence="2" id="KW-1185">Reference proteome</keyword>
<dbReference type="Proteomes" id="UP000569914">
    <property type="component" value="Unassembled WGS sequence"/>
</dbReference>
<protein>
    <submittedName>
        <fullName evidence="1">DNA-directed RNA polymerase specialized sigma24 family protein</fullName>
    </submittedName>
</protein>